<feature type="transmembrane region" description="Helical" evidence="1">
    <location>
        <begin position="34"/>
        <end position="60"/>
    </location>
</feature>
<keyword evidence="3" id="KW-1185">Reference proteome</keyword>
<protein>
    <submittedName>
        <fullName evidence="2">Uncharacterized protein</fullName>
    </submittedName>
</protein>
<keyword evidence="1" id="KW-0472">Membrane</keyword>
<dbReference type="AlphaFoldDB" id="A0ABD3N489"/>
<accession>A0ABD3N489</accession>
<evidence type="ECO:0000313" key="3">
    <source>
        <dbReference type="Proteomes" id="UP001530315"/>
    </source>
</evidence>
<dbReference type="EMBL" id="JALLAZ020001618">
    <property type="protein sequence ID" value="KAL3770878.1"/>
    <property type="molecule type" value="Genomic_DNA"/>
</dbReference>
<comment type="caution">
    <text evidence="2">The sequence shown here is derived from an EMBL/GenBank/DDBJ whole genome shotgun (WGS) entry which is preliminary data.</text>
</comment>
<reference evidence="2 3" key="1">
    <citation type="submission" date="2024-10" db="EMBL/GenBank/DDBJ databases">
        <title>Updated reference genomes for cyclostephanoid diatoms.</title>
        <authorList>
            <person name="Roberts W.R."/>
            <person name="Alverson A.J."/>
        </authorList>
    </citation>
    <scope>NUCLEOTIDE SEQUENCE [LARGE SCALE GENOMIC DNA]</scope>
    <source>
        <strain evidence="2 3">AJA276-08</strain>
    </source>
</reference>
<keyword evidence="1" id="KW-0812">Transmembrane</keyword>
<evidence type="ECO:0000313" key="2">
    <source>
        <dbReference type="EMBL" id="KAL3770878.1"/>
    </source>
</evidence>
<evidence type="ECO:0000256" key="1">
    <source>
        <dbReference type="SAM" id="Phobius"/>
    </source>
</evidence>
<feature type="transmembrane region" description="Helical" evidence="1">
    <location>
        <begin position="67"/>
        <end position="90"/>
    </location>
</feature>
<proteinExistence type="predicted"/>
<name>A0ABD3N489_9STRA</name>
<keyword evidence="1" id="KW-1133">Transmembrane helix</keyword>
<organism evidence="2 3">
    <name type="scientific">Stephanodiscus triporus</name>
    <dbReference type="NCBI Taxonomy" id="2934178"/>
    <lineage>
        <taxon>Eukaryota</taxon>
        <taxon>Sar</taxon>
        <taxon>Stramenopiles</taxon>
        <taxon>Ochrophyta</taxon>
        <taxon>Bacillariophyta</taxon>
        <taxon>Coscinodiscophyceae</taxon>
        <taxon>Thalassiosirophycidae</taxon>
        <taxon>Stephanodiscales</taxon>
        <taxon>Stephanodiscaceae</taxon>
        <taxon>Stephanodiscus</taxon>
    </lineage>
</organism>
<gene>
    <name evidence="2" type="ORF">ACHAW5_003966</name>
</gene>
<dbReference type="Proteomes" id="UP001530315">
    <property type="component" value="Unassembled WGS sequence"/>
</dbReference>
<sequence>MPSEVSSTLQPLHHLVPSAHRRRHPSSEVLSTPLYHLVGSSGALCSAATPSAFCGFIVLAAAASPGAFCLTSSAFFCALSFAAASSAAAATMTSSENVCIWGKHCGNASTTKVFNAALFIV</sequence>